<reference evidence="3" key="1">
    <citation type="journal article" date="2011" name="Genome Biol.">
        <title>Comparative genomics of the social amoebae Dictyostelium discoideum and Dictyostelium purpureum.</title>
        <authorList>
            <consortium name="US DOE Joint Genome Institute (JGI-PGF)"/>
            <person name="Sucgang R."/>
            <person name="Kuo A."/>
            <person name="Tian X."/>
            <person name="Salerno W."/>
            <person name="Parikh A."/>
            <person name="Feasley C.L."/>
            <person name="Dalin E."/>
            <person name="Tu H."/>
            <person name="Huang E."/>
            <person name="Barry K."/>
            <person name="Lindquist E."/>
            <person name="Shapiro H."/>
            <person name="Bruce D."/>
            <person name="Schmutz J."/>
            <person name="Salamov A."/>
            <person name="Fey P."/>
            <person name="Gaudet P."/>
            <person name="Anjard C."/>
            <person name="Babu M.M."/>
            <person name="Basu S."/>
            <person name="Bushmanova Y."/>
            <person name="van der Wel H."/>
            <person name="Katoh-Kurasawa M."/>
            <person name="Dinh C."/>
            <person name="Coutinho P.M."/>
            <person name="Saito T."/>
            <person name="Elias M."/>
            <person name="Schaap P."/>
            <person name="Kay R.R."/>
            <person name="Henrissat B."/>
            <person name="Eichinger L."/>
            <person name="Rivero F."/>
            <person name="Putnam N.H."/>
            <person name="West C.M."/>
            <person name="Loomis W.F."/>
            <person name="Chisholm R.L."/>
            <person name="Shaulsky G."/>
            <person name="Strassmann J.E."/>
            <person name="Queller D.C."/>
            <person name="Kuspa A."/>
            <person name="Grigoriev I.V."/>
        </authorList>
    </citation>
    <scope>NUCLEOTIDE SEQUENCE [LARGE SCALE GENOMIC DNA]</scope>
    <source>
        <strain evidence="3">QSDP1</strain>
    </source>
</reference>
<dbReference type="GO" id="GO:0005634">
    <property type="term" value="C:nucleus"/>
    <property type="evidence" value="ECO:0000318"/>
    <property type="project" value="GO_Central"/>
</dbReference>
<dbReference type="PANTHER" id="PTHR10644">
    <property type="entry name" value="DNA REPAIR/RNA PROCESSING CPSF FAMILY"/>
    <property type="match status" value="1"/>
</dbReference>
<dbReference type="GO" id="GO:0030620">
    <property type="term" value="F:U2 snRNA binding"/>
    <property type="evidence" value="ECO:0000318"/>
    <property type="project" value="GO_Central"/>
</dbReference>
<evidence type="ECO:0000313" key="2">
    <source>
        <dbReference type="EMBL" id="EGC32608.1"/>
    </source>
</evidence>
<dbReference type="SUPFAM" id="SSF50978">
    <property type="entry name" value="WD40 repeat-like"/>
    <property type="match status" value="1"/>
</dbReference>
<dbReference type="InterPro" id="IPR018846">
    <property type="entry name" value="Beta-prop_RSE1/DDB1/CPSF1_1st"/>
</dbReference>
<dbReference type="Pfam" id="PF10433">
    <property type="entry name" value="Beta-prop_RSE1_1st"/>
    <property type="match status" value="1"/>
</dbReference>
<dbReference type="GeneID" id="10508636"/>
<sequence>MTSIIIDEDENIFSSIVSNINIGESNNNVDDSFYYSKTLLNPSVITHTVKGNFRNKYNYNKENKIQELIFIKENCIELVQYFEESQLLESINSQPSFSIIKDVKVLTLPTFITNNNNNNNNNNYNNNNDILTLKNNELNDNIDQNCKEKDFLVITSDSGYLSILTWSNIKKQFIFVQHLRISPPGYSFKYLGDKIQISQCNRIIGVSALKNKLSLFLINNNNNNKDSVLIISKKIDIKDLDGDIYSFNFSYEKDDPYFLTYNHCFINILTTKDKNQIISKFQFNFQTNTVKEIKKNNNLIQSQQQSSQLINYQFINIPKINFISSFNFNYYFLLLLNNKIIFTNSNFEKLKEITIKEDCDDEEFRTIIDDEEYEEYYYKKQNKLITCYNWHQIESTLYLLIGNEMGNLYGIEFTFDSNNFKSSATNFNSFKKFKFKFNPIQNLINLNNGYFGIIGDLSDGGIYNIDFNKYEINECERIENHSGIIDFEIQKQKFTTKIYTCCGGSNSFGSVKVIENSIPTHILHHEKKRIGAIYVWSFSPYIVIGYPSSTVVEKVSVAEEEEDDMFSLDNIYFIENQATIYCYRTSDGTFVQVTPKTIVLYNNKYSKRKESYRWDVGENSIITNACSRDGLLLVAISKPNSIQSFNIVQDDSNDHGLSLKLLNSIPLEFEVSCISLPKFNENEILDKENQIFNTCIVGTYLMNIFILNFKFNKILYSFNETEENQVINAIPNSILLSILNQLNQNQQKSNHLNQQPEKKNRDEINFKLICGLRDGLLLKFDILYNLHSNCFKVSKNIYSKSISSSPVTVLSVLNQGAMVLTDQPYYITSIKNHISLCKISFKNDKMISYCSLYYSENSRQNFLFVNPELGLYLANIDFSKKMSVKTLLSNNQNQQYQNQNQQFQNPNRILLIEKYSILIILNDFNISVLVLSDHLTNYNSNSHILSQSSSSSQLEIFNNNELYYKKIFQTKDSLNFKSNHSIKYWEQKNLIIVYGNNKNNGTIYFYSIQFNHKSNCGSEEISLTLEKKRTFDKPISSVLPFVDGKYLVFTTKGNLMIDYNSGVQSNSEDLNIQITTPFPVTISKFRASDNKLLLGTETNGLDVYRYNQEDKSFTHCSNEKSKFISDAIFLSTDDQIATIDKYGNFKNLNLNQINQMNQELNQPINQEPQQQHNNNQEQQQIQQLQQQLHSIPIILDPINQFSLKESCLKLLQLNNSKIITCSLLGSVILFGKLSRVEYKVLLTIQNSLKNDKSSKPITNNDHNLYRSEISNCKNVLDGDLLYQFLFLEEIDQINLISKLFKLNDINNTKVYLILTKILNLFENFKIL</sequence>
<name>F0ZTX2_DICPU</name>
<dbReference type="STRING" id="5786.F0ZTX2"/>
<dbReference type="Proteomes" id="UP000001064">
    <property type="component" value="Unassembled WGS sequence"/>
</dbReference>
<dbReference type="InterPro" id="IPR050358">
    <property type="entry name" value="RSE1/DDB1/CFT1"/>
</dbReference>
<proteinExistence type="predicted"/>
<dbReference type="GO" id="GO:0005686">
    <property type="term" value="C:U2 snRNP"/>
    <property type="evidence" value="ECO:0000318"/>
    <property type="project" value="GO_Central"/>
</dbReference>
<dbReference type="OMA" id="PGYSFKY"/>
<evidence type="ECO:0000259" key="1">
    <source>
        <dbReference type="Pfam" id="PF10433"/>
    </source>
</evidence>
<dbReference type="OrthoDB" id="20774at2759"/>
<dbReference type="Gene3D" id="2.130.10.10">
    <property type="entry name" value="YVTN repeat-like/Quinoprotein amine dehydrogenase"/>
    <property type="match status" value="2"/>
</dbReference>
<feature type="domain" description="RSE1/DDB1/CPSF1 first beta-propeller" evidence="1">
    <location>
        <begin position="44"/>
        <end position="469"/>
    </location>
</feature>
<dbReference type="KEGG" id="dpp:DICPUDRAFT_95240"/>
<dbReference type="InterPro" id="IPR015943">
    <property type="entry name" value="WD40/YVTN_repeat-like_dom_sf"/>
</dbReference>
<gene>
    <name evidence="2" type="ORF">DICPUDRAFT_95240</name>
</gene>
<accession>F0ZTX2</accession>
<dbReference type="GO" id="GO:0000398">
    <property type="term" value="P:mRNA splicing, via spliceosome"/>
    <property type="evidence" value="ECO:0000318"/>
    <property type="project" value="GO_Central"/>
</dbReference>
<dbReference type="eggNOG" id="KOG1898">
    <property type="taxonomic scope" value="Eukaryota"/>
</dbReference>
<evidence type="ECO:0000313" key="3">
    <source>
        <dbReference type="Proteomes" id="UP000001064"/>
    </source>
</evidence>
<organism evidence="2 3">
    <name type="scientific">Dictyostelium purpureum</name>
    <name type="common">Slime mold</name>
    <dbReference type="NCBI Taxonomy" id="5786"/>
    <lineage>
        <taxon>Eukaryota</taxon>
        <taxon>Amoebozoa</taxon>
        <taxon>Evosea</taxon>
        <taxon>Eumycetozoa</taxon>
        <taxon>Dictyostelia</taxon>
        <taxon>Dictyosteliales</taxon>
        <taxon>Dictyosteliaceae</taxon>
        <taxon>Dictyostelium</taxon>
    </lineage>
</organism>
<keyword evidence="3" id="KW-1185">Reference proteome</keyword>
<dbReference type="FunCoup" id="F0ZTX2">
    <property type="interactions" value="60"/>
</dbReference>
<dbReference type="VEuPathDB" id="AmoebaDB:DICPUDRAFT_95240"/>
<protein>
    <recommendedName>
        <fullName evidence="1">RSE1/DDB1/CPSF1 first beta-propeller domain-containing protein</fullName>
    </recommendedName>
</protein>
<dbReference type="InParanoid" id="F0ZTX2"/>
<dbReference type="RefSeq" id="XP_003290860.1">
    <property type="nucleotide sequence ID" value="XM_003290812.1"/>
</dbReference>
<dbReference type="EMBL" id="GL871184">
    <property type="protein sequence ID" value="EGC32608.1"/>
    <property type="molecule type" value="Genomic_DNA"/>
</dbReference>
<dbReference type="InterPro" id="IPR036322">
    <property type="entry name" value="WD40_repeat_dom_sf"/>
</dbReference>